<feature type="domain" description="Acyltransferase 3" evidence="3">
    <location>
        <begin position="17"/>
        <end position="217"/>
    </location>
</feature>
<feature type="transmembrane region" description="Helical" evidence="2">
    <location>
        <begin position="138"/>
        <end position="158"/>
    </location>
</feature>
<feature type="transmembrane region" description="Helical" evidence="2">
    <location>
        <begin position="60"/>
        <end position="85"/>
    </location>
</feature>
<evidence type="ECO:0000256" key="1">
    <source>
        <dbReference type="SAM" id="MobiDB-lite"/>
    </source>
</evidence>
<keyword evidence="4" id="KW-0012">Acyltransferase</keyword>
<evidence type="ECO:0000313" key="4">
    <source>
        <dbReference type="EMBL" id="SCG44773.1"/>
    </source>
</evidence>
<organism evidence="4 5">
    <name type="scientific">Micromonospora coxensis</name>
    <dbReference type="NCBI Taxonomy" id="356852"/>
    <lineage>
        <taxon>Bacteria</taxon>
        <taxon>Bacillati</taxon>
        <taxon>Actinomycetota</taxon>
        <taxon>Actinomycetes</taxon>
        <taxon>Micromonosporales</taxon>
        <taxon>Micromonosporaceae</taxon>
        <taxon>Micromonospora</taxon>
    </lineage>
</organism>
<evidence type="ECO:0000259" key="3">
    <source>
        <dbReference type="Pfam" id="PF01757"/>
    </source>
</evidence>
<feature type="transmembrane region" description="Helical" evidence="2">
    <location>
        <begin position="21"/>
        <end position="40"/>
    </location>
</feature>
<keyword evidence="4" id="KW-0808">Transferase</keyword>
<feature type="compositionally biased region" description="Basic and acidic residues" evidence="1">
    <location>
        <begin position="260"/>
        <end position="281"/>
    </location>
</feature>
<feature type="region of interest" description="Disordered" evidence="1">
    <location>
        <begin position="217"/>
        <end position="304"/>
    </location>
</feature>
<feature type="transmembrane region" description="Helical" evidence="2">
    <location>
        <begin position="383"/>
        <end position="409"/>
    </location>
</feature>
<feature type="transmembrane region" description="Helical" evidence="2">
    <location>
        <begin position="106"/>
        <end position="126"/>
    </location>
</feature>
<evidence type="ECO:0000313" key="5">
    <source>
        <dbReference type="Proteomes" id="UP000198215"/>
    </source>
</evidence>
<sequence length="535" mass="55601">MRRLAQLAERTPAGRERYVDLLRAVAIAMVVIGHWAVTVIGEDATGRPTGRSALPELPWAYPLTWAAQVMPVFFLVGGFANAASLTARRARGGDAAGWLLDRAARLLRPTTALLLVLTGGAAVASLAGADATLVRTVVWFATIPLWFLAAYLLVVPLTPAMYALHRRFGLLVPVALAVLVAAGDVGRTLGPAELAVPNYLFGWLAVHQLGFAWHDARTPPPAPAHDDSPGSRPEGPRHDVPAHDGPGQAGPGQDGPGQDGSRHDGPGQDGSRHDVPAHDGPGHAGPGHDGSRHDGRRGLRSRRLPMSRRAGGVALLGGLAATVLLTTVGPYPVAMLNVPGERLDNAAPPSLALLTLTVAQLGLILLLRGPAERWLHRPRPWQAVIAVNAVVLTVFLWHLTAAILLVGALDAAGLLPTPAAGSAAWLAWRLPWVLLLTVVLAVLVAVFGPVEAGTRATRPGRGTPAEQPRGAGRSAAVRGALAAVGFAAVVYALVGNAQTPRAAPEPLGVPVAALLAYLAGAGLLRLLRSAWGSRG</sequence>
<feature type="transmembrane region" description="Helical" evidence="2">
    <location>
        <begin position="429"/>
        <end position="454"/>
    </location>
</feature>
<keyword evidence="2" id="KW-0812">Transmembrane</keyword>
<dbReference type="InterPro" id="IPR002656">
    <property type="entry name" value="Acyl_transf_3_dom"/>
</dbReference>
<protein>
    <submittedName>
        <fullName evidence="4">Acyltransferase family protein</fullName>
    </submittedName>
</protein>
<evidence type="ECO:0000256" key="2">
    <source>
        <dbReference type="SAM" id="Phobius"/>
    </source>
</evidence>
<keyword evidence="2" id="KW-1133">Transmembrane helix</keyword>
<gene>
    <name evidence="4" type="ORF">GA0070614_1250</name>
</gene>
<dbReference type="Proteomes" id="UP000198215">
    <property type="component" value="Chromosome I"/>
</dbReference>
<proteinExistence type="predicted"/>
<feature type="compositionally biased region" description="Basic and acidic residues" evidence="1">
    <location>
        <begin position="224"/>
        <end position="242"/>
    </location>
</feature>
<dbReference type="EMBL" id="LT607753">
    <property type="protein sequence ID" value="SCG44773.1"/>
    <property type="molecule type" value="Genomic_DNA"/>
</dbReference>
<dbReference type="AlphaFoldDB" id="A0A1C5HFQ7"/>
<dbReference type="RefSeq" id="WP_231933556.1">
    <property type="nucleotide sequence ID" value="NZ_LT607753.1"/>
</dbReference>
<dbReference type="Pfam" id="PF01757">
    <property type="entry name" value="Acyl_transf_3"/>
    <property type="match status" value="1"/>
</dbReference>
<reference evidence="5" key="1">
    <citation type="submission" date="2016-06" db="EMBL/GenBank/DDBJ databases">
        <authorList>
            <person name="Varghese N."/>
            <person name="Submissions Spin"/>
        </authorList>
    </citation>
    <scope>NUCLEOTIDE SEQUENCE [LARGE SCALE GENOMIC DNA]</scope>
    <source>
        <strain evidence="5">DSM 45161</strain>
    </source>
</reference>
<accession>A0A1C5HFQ7</accession>
<dbReference type="GO" id="GO:0016747">
    <property type="term" value="F:acyltransferase activity, transferring groups other than amino-acyl groups"/>
    <property type="evidence" value="ECO:0007669"/>
    <property type="project" value="InterPro"/>
</dbReference>
<feature type="transmembrane region" description="Helical" evidence="2">
    <location>
        <begin position="507"/>
        <end position="527"/>
    </location>
</feature>
<keyword evidence="2" id="KW-0472">Membrane</keyword>
<name>A0A1C5HFQ7_9ACTN</name>
<feature type="compositionally biased region" description="Gly residues" evidence="1">
    <location>
        <begin position="247"/>
        <end position="258"/>
    </location>
</feature>
<feature type="transmembrane region" description="Helical" evidence="2">
    <location>
        <begin position="351"/>
        <end position="371"/>
    </location>
</feature>
<feature type="transmembrane region" description="Helical" evidence="2">
    <location>
        <begin position="310"/>
        <end position="331"/>
    </location>
</feature>
<feature type="transmembrane region" description="Helical" evidence="2">
    <location>
        <begin position="475"/>
        <end position="495"/>
    </location>
</feature>
<keyword evidence="5" id="KW-1185">Reference proteome</keyword>